<dbReference type="Proteomes" id="UP000595362">
    <property type="component" value="Chromosome"/>
</dbReference>
<protein>
    <submittedName>
        <fullName evidence="1">Uncharacterized protein</fullName>
    </submittedName>
</protein>
<evidence type="ECO:0000313" key="2">
    <source>
        <dbReference type="Proteomes" id="UP000595362"/>
    </source>
</evidence>
<gene>
    <name evidence="1" type="ORF">HYS17_03535</name>
</gene>
<accession>A0A7T5R3H2</accession>
<evidence type="ECO:0000313" key="1">
    <source>
        <dbReference type="EMBL" id="QQG36857.1"/>
    </source>
</evidence>
<proteinExistence type="predicted"/>
<reference evidence="1 2" key="1">
    <citation type="submission" date="2020-07" db="EMBL/GenBank/DDBJ databases">
        <title>Huge and variable diversity of episymbiotic CPR bacteria and DPANN archaea in groundwater ecosystems.</title>
        <authorList>
            <person name="He C.Y."/>
            <person name="Keren R."/>
            <person name="Whittaker M."/>
            <person name="Farag I.F."/>
            <person name="Doudna J."/>
            <person name="Cate J.H.D."/>
            <person name="Banfield J.F."/>
        </authorList>
    </citation>
    <scope>NUCLEOTIDE SEQUENCE [LARGE SCALE GENOMIC DNA]</scope>
    <source>
        <strain evidence="1">NC_groundwater_70_Ag_B-0.1um_54_66</strain>
    </source>
</reference>
<organism evidence="1 2">
    <name type="scientific">Micavibrio aeruginosavorus</name>
    <dbReference type="NCBI Taxonomy" id="349221"/>
    <lineage>
        <taxon>Bacteria</taxon>
        <taxon>Pseudomonadati</taxon>
        <taxon>Bdellovibrionota</taxon>
        <taxon>Bdellovibrionia</taxon>
        <taxon>Bdellovibrionales</taxon>
        <taxon>Pseudobdellovibrionaceae</taxon>
        <taxon>Micavibrio</taxon>
    </lineage>
</organism>
<dbReference type="EMBL" id="CP066681">
    <property type="protein sequence ID" value="QQG36857.1"/>
    <property type="molecule type" value="Genomic_DNA"/>
</dbReference>
<dbReference type="AlphaFoldDB" id="A0A7T5R3H2"/>
<name>A0A7T5R3H2_9BACT</name>
<sequence>MSNVITIQGTTYTINNIADAKTAMAAAQNSTDVIGVLTIANDPAYVTDGTFTVSELTTKANSLSTTIAGADTVVLYSGDLDLNGSGGLPTYQIANQIAADSNGAVAILDNTEAGKVTFDPEFTVALNNAIAEYLKKIY</sequence>